<dbReference type="Proteomes" id="UP001210211">
    <property type="component" value="Unassembled WGS sequence"/>
</dbReference>
<accession>A0AAD5ZWK3</accession>
<dbReference type="PROSITE" id="PS50014">
    <property type="entry name" value="BROMODOMAIN_2"/>
    <property type="match status" value="1"/>
</dbReference>
<feature type="domain" description="Bromo" evidence="5">
    <location>
        <begin position="46"/>
        <end position="118"/>
    </location>
</feature>
<dbReference type="PRINTS" id="PR00503">
    <property type="entry name" value="BROMODOMAIN"/>
</dbReference>
<protein>
    <recommendedName>
        <fullName evidence="5">Bromo domain-containing protein</fullName>
    </recommendedName>
</protein>
<sequence>MGLSRKRKTPASETNEVMELPSLNLNGDKMDMSRVKQCLSLLQKLMDHQFGWVFNQPVDPVILGIPDYFSIIKNPMDFGTIKKNLLKKKYTRTVQFAEDVRLTFSNAMLYNPPLNQVHEMAKQLSHVFEARWRLLEEKWAKESFNPSWGCVEDKFRREDPNHRSGLAESAPVKKKVNFIIKCAVNAKPAEPSKSDKTFVQGSAQALCRDGVDKPQSVIRIEKRSDNGRLIVKLGSSNRPLDANNGKCNSKDAISHHSAFSKKEGNMAHQKLCGMTQHSSDKKSLSDGAHGTDQHQSVPSSPAVLEKDVDEVPLEEPLSPSRALRAAMLKSRFADTILKAQGRVLLDQGKKVDPVKLQLEREKLERKQQEERVKLEAKVRAAQAAARMKAEADRKLKREKDREAARLAVQQVKKTVDLDNSELLKELERLNCSWTWHRTNSLNMACGIEAVLNPLEKLGLFIKYDDDDMDDEDLKMPARADIEDGEIC</sequence>
<comment type="caution">
    <text evidence="6">The sequence shown here is derived from an EMBL/GenBank/DDBJ whole genome shotgun (WGS) entry which is preliminary data.</text>
</comment>
<dbReference type="Pfam" id="PF00439">
    <property type="entry name" value="Bromodomain"/>
    <property type="match status" value="1"/>
</dbReference>
<evidence type="ECO:0000256" key="1">
    <source>
        <dbReference type="ARBA" id="ARBA00023117"/>
    </source>
</evidence>
<keyword evidence="3" id="KW-0175">Coiled coil</keyword>
<feature type="coiled-coil region" evidence="3">
    <location>
        <begin position="360"/>
        <end position="401"/>
    </location>
</feature>
<dbReference type="SUPFAM" id="SSF47370">
    <property type="entry name" value="Bromodomain"/>
    <property type="match status" value="1"/>
</dbReference>
<reference evidence="6 7" key="1">
    <citation type="journal article" date="2022" name="Cell">
        <title>Repeat-based holocentromeres influence genome architecture and karyotype evolution.</title>
        <authorList>
            <person name="Hofstatter P.G."/>
            <person name="Thangavel G."/>
            <person name="Lux T."/>
            <person name="Neumann P."/>
            <person name="Vondrak T."/>
            <person name="Novak P."/>
            <person name="Zhang M."/>
            <person name="Costa L."/>
            <person name="Castellani M."/>
            <person name="Scott A."/>
            <person name="Toegelov H."/>
            <person name="Fuchs J."/>
            <person name="Mata-Sucre Y."/>
            <person name="Dias Y."/>
            <person name="Vanzela A.L.L."/>
            <person name="Huettel B."/>
            <person name="Almeida C.C.S."/>
            <person name="Simkova H."/>
            <person name="Souza G."/>
            <person name="Pedrosa-Harand A."/>
            <person name="Macas J."/>
            <person name="Mayer K.F.X."/>
            <person name="Houben A."/>
            <person name="Marques A."/>
        </authorList>
    </citation>
    <scope>NUCLEOTIDE SEQUENCE [LARGE SCALE GENOMIC DNA]</scope>
    <source>
        <strain evidence="6">RhyTen1mFocal</strain>
    </source>
</reference>
<gene>
    <name evidence="6" type="ORF">LUZ61_009081</name>
</gene>
<evidence type="ECO:0000259" key="5">
    <source>
        <dbReference type="PROSITE" id="PS50014"/>
    </source>
</evidence>
<evidence type="ECO:0000256" key="3">
    <source>
        <dbReference type="SAM" id="Coils"/>
    </source>
</evidence>
<feature type="region of interest" description="Disordered" evidence="4">
    <location>
        <begin position="273"/>
        <end position="304"/>
    </location>
</feature>
<dbReference type="InterPro" id="IPR001487">
    <property type="entry name" value="Bromodomain"/>
</dbReference>
<keyword evidence="1 2" id="KW-0103">Bromodomain</keyword>
<dbReference type="PANTHER" id="PTHR46136">
    <property type="entry name" value="TRANSCRIPTION FACTOR GTE8"/>
    <property type="match status" value="1"/>
</dbReference>
<evidence type="ECO:0000256" key="2">
    <source>
        <dbReference type="PROSITE-ProRule" id="PRU00035"/>
    </source>
</evidence>
<proteinExistence type="predicted"/>
<dbReference type="AlphaFoldDB" id="A0AAD5ZWK3"/>
<organism evidence="6 7">
    <name type="scientific">Rhynchospora tenuis</name>
    <dbReference type="NCBI Taxonomy" id="198213"/>
    <lineage>
        <taxon>Eukaryota</taxon>
        <taxon>Viridiplantae</taxon>
        <taxon>Streptophyta</taxon>
        <taxon>Embryophyta</taxon>
        <taxon>Tracheophyta</taxon>
        <taxon>Spermatophyta</taxon>
        <taxon>Magnoliopsida</taxon>
        <taxon>Liliopsida</taxon>
        <taxon>Poales</taxon>
        <taxon>Cyperaceae</taxon>
        <taxon>Cyperoideae</taxon>
        <taxon>Rhynchosporeae</taxon>
        <taxon>Rhynchospora</taxon>
    </lineage>
</organism>
<evidence type="ECO:0000313" key="6">
    <source>
        <dbReference type="EMBL" id="KAJ3705376.1"/>
    </source>
</evidence>
<keyword evidence="7" id="KW-1185">Reference proteome</keyword>
<feature type="compositionally biased region" description="Basic and acidic residues" evidence="4">
    <location>
        <begin position="278"/>
        <end position="292"/>
    </location>
</feature>
<dbReference type="PANTHER" id="PTHR46136:SF19">
    <property type="entry name" value="TRANSCRIPTION FACTOR GTE12"/>
    <property type="match status" value="1"/>
</dbReference>
<dbReference type="InterPro" id="IPR052442">
    <property type="entry name" value="Env_Response_Regulator"/>
</dbReference>
<dbReference type="EMBL" id="JAMRDG010000001">
    <property type="protein sequence ID" value="KAJ3705376.1"/>
    <property type="molecule type" value="Genomic_DNA"/>
</dbReference>
<dbReference type="InterPro" id="IPR036427">
    <property type="entry name" value="Bromodomain-like_sf"/>
</dbReference>
<evidence type="ECO:0000256" key="4">
    <source>
        <dbReference type="SAM" id="MobiDB-lite"/>
    </source>
</evidence>
<dbReference type="Gene3D" id="1.20.920.10">
    <property type="entry name" value="Bromodomain-like"/>
    <property type="match status" value="1"/>
</dbReference>
<evidence type="ECO:0000313" key="7">
    <source>
        <dbReference type="Proteomes" id="UP001210211"/>
    </source>
</evidence>
<dbReference type="SMART" id="SM00297">
    <property type="entry name" value="BROMO"/>
    <property type="match status" value="1"/>
</dbReference>
<name>A0AAD5ZWK3_9POAL</name>